<comment type="caution">
    <text evidence="1">The sequence shown here is derived from an EMBL/GenBank/DDBJ whole genome shotgun (WGS) entry which is preliminary data.</text>
</comment>
<name>A0ACC1QBZ4_9HYPO</name>
<organism evidence="1 2">
    <name type="scientific">Lecanicillium saksenae</name>
    <dbReference type="NCBI Taxonomy" id="468837"/>
    <lineage>
        <taxon>Eukaryota</taxon>
        <taxon>Fungi</taxon>
        <taxon>Dikarya</taxon>
        <taxon>Ascomycota</taxon>
        <taxon>Pezizomycotina</taxon>
        <taxon>Sordariomycetes</taxon>
        <taxon>Hypocreomycetidae</taxon>
        <taxon>Hypocreales</taxon>
        <taxon>Cordycipitaceae</taxon>
        <taxon>Lecanicillium</taxon>
    </lineage>
</organism>
<evidence type="ECO:0000313" key="2">
    <source>
        <dbReference type="Proteomes" id="UP001148737"/>
    </source>
</evidence>
<evidence type="ECO:0000313" key="1">
    <source>
        <dbReference type="EMBL" id="KAJ3472495.1"/>
    </source>
</evidence>
<keyword evidence="2" id="KW-1185">Reference proteome</keyword>
<reference evidence="1" key="1">
    <citation type="submission" date="2022-07" db="EMBL/GenBank/DDBJ databases">
        <title>Genome Sequence of Lecanicillium saksenae.</title>
        <authorList>
            <person name="Buettner E."/>
        </authorList>
    </citation>
    <scope>NUCLEOTIDE SEQUENCE</scope>
    <source>
        <strain evidence="1">VT-O1</strain>
    </source>
</reference>
<proteinExistence type="predicted"/>
<gene>
    <name evidence="1" type="ORF">NLG97_g10944</name>
</gene>
<sequence length="166" mass="19508">MEHEVEMCELLRRSPHRNLAVYYGYVVEGDRVQGLFFKRYQSTLLETVNPKRLSKRDFLETERDLVQHQMQRWIQQLRSAVSHIHALGYVHDDISPANIMLNENATPVLIDFGSLCRVGESLQTVRRTVGWHDESVSLAEERNDLDALNDIETWLFRRFHDLKFPG</sequence>
<dbReference type="Proteomes" id="UP001148737">
    <property type="component" value="Unassembled WGS sequence"/>
</dbReference>
<protein>
    <submittedName>
        <fullName evidence="1">Uncharacterized protein</fullName>
    </submittedName>
</protein>
<accession>A0ACC1QBZ4</accession>
<dbReference type="EMBL" id="JANAKD010003075">
    <property type="protein sequence ID" value="KAJ3472495.1"/>
    <property type="molecule type" value="Genomic_DNA"/>
</dbReference>